<evidence type="ECO:0000313" key="3">
    <source>
        <dbReference type="RefSeq" id="XP_024885558.1"/>
    </source>
</evidence>
<gene>
    <name evidence="3" type="primary">LOC112463381</name>
</gene>
<sequence>MEKVRKKLKKESDATRRNGRTCAYTPSMCRMCARVRDTLRKSGGYENPTWSGPRARPFPSDYKATTTPLPPNIRSAFRHSFALTMWLLILAGLLTISAGEETSVAKKTVSSVANADDIVLLEIDIKDPVKRSPVSSSAIYGASPSQFVIRHGDDSQEPRTSKHRVIAESDGTPIAQFAGHDPSPIVISSQQINAENSKINQNRLIKLLTARGGVAELGFSHDNTTGTLIEDVGHVRARVLSAMLTAKHAEPTGERVSTRRIVVSKPIEIFQEYDIVEPATKIERVSVQEPTLIKTAHHVDHVQVHGSIPIVGKALTPVAHAAVPVYQETISPTF</sequence>
<dbReference type="GeneID" id="112463381"/>
<feature type="transmembrane region" description="Helical" evidence="1">
    <location>
        <begin position="81"/>
        <end position="99"/>
    </location>
</feature>
<keyword evidence="2" id="KW-1185">Reference proteome</keyword>
<protein>
    <submittedName>
        <fullName evidence="3">Uncharacterized protein LOC112463381</fullName>
    </submittedName>
</protein>
<keyword evidence="1" id="KW-0472">Membrane</keyword>
<dbReference type="AlphaFoldDB" id="A0A6J1QUN4"/>
<dbReference type="Proteomes" id="UP000504618">
    <property type="component" value="Unplaced"/>
</dbReference>
<dbReference type="RefSeq" id="XP_024885558.1">
    <property type="nucleotide sequence ID" value="XM_025029790.1"/>
</dbReference>
<evidence type="ECO:0000256" key="1">
    <source>
        <dbReference type="SAM" id="Phobius"/>
    </source>
</evidence>
<keyword evidence="1" id="KW-0812">Transmembrane</keyword>
<accession>A0A6J1QUN4</accession>
<organism evidence="2 3">
    <name type="scientific">Temnothorax curvispinosus</name>
    <dbReference type="NCBI Taxonomy" id="300111"/>
    <lineage>
        <taxon>Eukaryota</taxon>
        <taxon>Metazoa</taxon>
        <taxon>Ecdysozoa</taxon>
        <taxon>Arthropoda</taxon>
        <taxon>Hexapoda</taxon>
        <taxon>Insecta</taxon>
        <taxon>Pterygota</taxon>
        <taxon>Neoptera</taxon>
        <taxon>Endopterygota</taxon>
        <taxon>Hymenoptera</taxon>
        <taxon>Apocrita</taxon>
        <taxon>Aculeata</taxon>
        <taxon>Formicoidea</taxon>
        <taxon>Formicidae</taxon>
        <taxon>Myrmicinae</taxon>
        <taxon>Temnothorax</taxon>
    </lineage>
</organism>
<name>A0A6J1QUN4_9HYME</name>
<evidence type="ECO:0000313" key="2">
    <source>
        <dbReference type="Proteomes" id="UP000504618"/>
    </source>
</evidence>
<reference evidence="3" key="1">
    <citation type="submission" date="2025-08" db="UniProtKB">
        <authorList>
            <consortium name="RefSeq"/>
        </authorList>
    </citation>
    <scope>IDENTIFICATION</scope>
    <source>
        <tissue evidence="3">Whole body</tissue>
    </source>
</reference>
<proteinExistence type="predicted"/>
<dbReference type="OrthoDB" id="6630845at2759"/>
<keyword evidence="1" id="KW-1133">Transmembrane helix</keyword>